<dbReference type="PANTHER" id="PTHR34256">
    <property type="entry name" value="UPF0561 PROTEIN C2ORF68"/>
    <property type="match status" value="1"/>
</dbReference>
<dbReference type="InterPro" id="IPR018888">
    <property type="entry name" value="UPF0561"/>
</dbReference>
<dbReference type="Proteomes" id="UP000036681">
    <property type="component" value="Unplaced"/>
</dbReference>
<evidence type="ECO:0000313" key="2">
    <source>
        <dbReference type="Proteomes" id="UP000036681"/>
    </source>
</evidence>
<dbReference type="WBParaSite" id="ALUE_0000363501-mRNA-1">
    <property type="protein sequence ID" value="ALUE_0000363501-mRNA-1"/>
    <property type="gene ID" value="ALUE_0000363501"/>
</dbReference>
<dbReference type="Pfam" id="PF10573">
    <property type="entry name" value="UPF0561"/>
    <property type="match status" value="1"/>
</dbReference>
<comment type="similarity">
    <text evidence="1">Belongs to the UPF0561 family.</text>
</comment>
<dbReference type="PANTHER" id="PTHR34256:SF1">
    <property type="entry name" value="UPF0561 PROTEIN C2ORF68"/>
    <property type="match status" value="1"/>
</dbReference>
<reference evidence="3" key="1">
    <citation type="submission" date="2023-03" db="UniProtKB">
        <authorList>
            <consortium name="WormBaseParasite"/>
        </authorList>
    </citation>
    <scope>IDENTIFICATION</scope>
</reference>
<sequence length="327" mass="36921">MLGAAEGGVGGVGFITRPQIASNIVSCEIISSRLGVLVTNIGKRTTSRIIAVYAPITMMRKSNDFTEDWRASFKEMVSASAFMSGVKLGKKFNRMKQAAIPAAEASVATTPSEKTQDSQAPRLDLSHGFIRSIVYNQVIRDEYDKLVKNATDQKKSTSSRTSNAKEPMLYVPPHIRQILQTNSTSIDMQKKDVKNPWLKLANEDSPERLAIRQRLQKEMESKKKQAIEYSIHFESLSQMDLDRHSHIKCCPASTHQSFSSMHFGKPLFLLSYRAKNGILHEHIVHSDDSAEGFAKLMARRMGLDDEDHEHRLFARLTVEMKKYEDFN</sequence>
<organism evidence="2 3">
    <name type="scientific">Ascaris lumbricoides</name>
    <name type="common">Giant roundworm</name>
    <dbReference type="NCBI Taxonomy" id="6252"/>
    <lineage>
        <taxon>Eukaryota</taxon>
        <taxon>Metazoa</taxon>
        <taxon>Ecdysozoa</taxon>
        <taxon>Nematoda</taxon>
        <taxon>Chromadorea</taxon>
        <taxon>Rhabditida</taxon>
        <taxon>Spirurina</taxon>
        <taxon>Ascaridomorpha</taxon>
        <taxon>Ascaridoidea</taxon>
        <taxon>Ascarididae</taxon>
        <taxon>Ascaris</taxon>
    </lineage>
</organism>
<evidence type="ECO:0000256" key="1">
    <source>
        <dbReference type="ARBA" id="ARBA00006905"/>
    </source>
</evidence>
<dbReference type="AlphaFoldDB" id="A0A9J2P1D5"/>
<keyword evidence="2" id="KW-1185">Reference proteome</keyword>
<protein>
    <submittedName>
        <fullName evidence="3">Uncharacterized protein</fullName>
    </submittedName>
</protein>
<name>A0A9J2P1D5_ASCLU</name>
<accession>A0A9J2P1D5</accession>
<evidence type="ECO:0000313" key="3">
    <source>
        <dbReference type="WBParaSite" id="ALUE_0000363501-mRNA-1"/>
    </source>
</evidence>
<proteinExistence type="inferred from homology"/>